<dbReference type="InterPro" id="IPR023385">
    <property type="entry name" value="YopX-like_C"/>
</dbReference>
<dbReference type="Pfam" id="PF09643">
    <property type="entry name" value="YopX"/>
    <property type="match status" value="1"/>
</dbReference>
<feature type="domain" description="YopX protein" evidence="1">
    <location>
        <begin position="5"/>
        <end position="135"/>
    </location>
</feature>
<evidence type="ECO:0000313" key="3">
    <source>
        <dbReference type="Proteomes" id="UP000598820"/>
    </source>
</evidence>
<sequence>MRQLKFRAWTRFSSIYRMDYLSGFFFYGTDSDQIHLFLPNDGADFLVPSANVILMQFTGLVDSNGNDIYEGDIIAIDDKTTYKVYWDAENCYWAILSKQGDEHGPYGGALIQNTGYSRSRKRVVLGNIYQNPDLLTEE</sequence>
<dbReference type="EMBL" id="JACWZY010000030">
    <property type="protein sequence ID" value="MBD2704333.1"/>
    <property type="molecule type" value="Genomic_DNA"/>
</dbReference>
<dbReference type="Gene3D" id="2.30.30.290">
    <property type="entry name" value="YopX-like domains"/>
    <property type="match status" value="1"/>
</dbReference>
<organism evidence="2 3">
    <name type="scientific">Spirosoma profusum</name>
    <dbReference type="NCBI Taxonomy" id="2771354"/>
    <lineage>
        <taxon>Bacteria</taxon>
        <taxon>Pseudomonadati</taxon>
        <taxon>Bacteroidota</taxon>
        <taxon>Cytophagia</taxon>
        <taxon>Cytophagales</taxon>
        <taxon>Cytophagaceae</taxon>
        <taxon>Spirosoma</taxon>
    </lineage>
</organism>
<comment type="caution">
    <text evidence="2">The sequence shown here is derived from an EMBL/GenBank/DDBJ whole genome shotgun (WGS) entry which is preliminary data.</text>
</comment>
<dbReference type="SUPFAM" id="SSF159006">
    <property type="entry name" value="YopX-like"/>
    <property type="match status" value="1"/>
</dbReference>
<dbReference type="RefSeq" id="WP_190890815.1">
    <property type="nucleotide sequence ID" value="NZ_JACWZY010000030.1"/>
</dbReference>
<dbReference type="InterPro" id="IPR019096">
    <property type="entry name" value="YopX_protein"/>
</dbReference>
<proteinExistence type="predicted"/>
<accession>A0A926Y0H3</accession>
<keyword evidence="3" id="KW-1185">Reference proteome</keyword>
<name>A0A926Y0H3_9BACT</name>
<dbReference type="Proteomes" id="UP000598820">
    <property type="component" value="Unassembled WGS sequence"/>
</dbReference>
<dbReference type="AlphaFoldDB" id="A0A926Y0H3"/>
<reference evidence="2" key="1">
    <citation type="submission" date="2020-09" db="EMBL/GenBank/DDBJ databases">
        <authorList>
            <person name="Kim M.K."/>
        </authorList>
    </citation>
    <scope>NUCLEOTIDE SEQUENCE</scope>
    <source>
        <strain evidence="2">BT702</strain>
    </source>
</reference>
<evidence type="ECO:0000259" key="1">
    <source>
        <dbReference type="Pfam" id="PF09643"/>
    </source>
</evidence>
<protein>
    <recommendedName>
        <fullName evidence="1">YopX protein domain-containing protein</fullName>
    </recommendedName>
</protein>
<gene>
    <name evidence="2" type="ORF">IC229_27060</name>
</gene>
<evidence type="ECO:0000313" key="2">
    <source>
        <dbReference type="EMBL" id="MBD2704333.1"/>
    </source>
</evidence>